<dbReference type="SUPFAM" id="SSF53474">
    <property type="entry name" value="alpha/beta-Hydrolases"/>
    <property type="match status" value="1"/>
</dbReference>
<dbReference type="EMBL" id="LVLJ01000898">
    <property type="protein sequence ID" value="OAE32085.1"/>
    <property type="molecule type" value="Genomic_DNA"/>
</dbReference>
<comment type="caution">
    <text evidence="2">The sequence shown here is derived from an EMBL/GenBank/DDBJ whole genome shotgun (WGS) entry which is preliminary data.</text>
</comment>
<evidence type="ECO:0000313" key="3">
    <source>
        <dbReference type="Proteomes" id="UP000077202"/>
    </source>
</evidence>
<dbReference type="PANTHER" id="PTHR17630">
    <property type="entry name" value="DIENELACTONE HYDROLASE"/>
    <property type="match status" value="1"/>
</dbReference>
<dbReference type="InterPro" id="IPR029058">
    <property type="entry name" value="AB_hydrolase_fold"/>
</dbReference>
<dbReference type="PANTHER" id="PTHR17630:SF44">
    <property type="entry name" value="PROTEIN AIM2"/>
    <property type="match status" value="1"/>
</dbReference>
<dbReference type="GO" id="GO:0016787">
    <property type="term" value="F:hydrolase activity"/>
    <property type="evidence" value="ECO:0007669"/>
    <property type="project" value="InterPro"/>
</dbReference>
<accession>A0A176WIF6</accession>
<dbReference type="Proteomes" id="UP000077202">
    <property type="component" value="Unassembled WGS sequence"/>
</dbReference>
<protein>
    <recommendedName>
        <fullName evidence="1">Dienelactone hydrolase domain-containing protein</fullName>
    </recommendedName>
</protein>
<feature type="domain" description="Dienelactone hydrolase" evidence="1">
    <location>
        <begin position="34"/>
        <end position="255"/>
    </location>
</feature>
<keyword evidence="3" id="KW-1185">Reference proteome</keyword>
<dbReference type="AlphaFoldDB" id="A0A176WIF6"/>
<evidence type="ECO:0000259" key="1">
    <source>
        <dbReference type="Pfam" id="PF01738"/>
    </source>
</evidence>
<organism evidence="2 3">
    <name type="scientific">Marchantia polymorpha subsp. ruderalis</name>
    <dbReference type="NCBI Taxonomy" id="1480154"/>
    <lineage>
        <taxon>Eukaryota</taxon>
        <taxon>Viridiplantae</taxon>
        <taxon>Streptophyta</taxon>
        <taxon>Embryophyta</taxon>
        <taxon>Marchantiophyta</taxon>
        <taxon>Marchantiopsida</taxon>
        <taxon>Marchantiidae</taxon>
        <taxon>Marchantiales</taxon>
        <taxon>Marchantiaceae</taxon>
        <taxon>Marchantia</taxon>
    </lineage>
</organism>
<sequence length="257" mass="27938">MASEACCTPAPPAEHHEEGQSVKFAGLDAYVNPGPAGATAALVLVSDIMGFDPPLLRKLADRCAAEGFYVVVPDLFRGDPFQPQDMKNRASLIPAWVAKHPPTDLTDVKAVINQLKEQGFQSIGVTGCCWGVGFDQLCGRSTSSGKVAILLASEDPSLINAAVLFHPSFVNHDDVHAFKVPVQFSIPETDQQVTAEKAEEFKTILSSRPEVASSFKIFPGMVHGWAIRYDVNSPEQVKSAHEAHDDMISWFKQHLKV</sequence>
<reference evidence="2" key="1">
    <citation type="submission" date="2016-03" db="EMBL/GenBank/DDBJ databases">
        <title>Mechanisms controlling the formation of the plant cell surface in tip-growing cells are functionally conserved among land plants.</title>
        <authorList>
            <person name="Honkanen S."/>
            <person name="Jones V.A."/>
            <person name="Morieri G."/>
            <person name="Champion C."/>
            <person name="Hetherington A.J."/>
            <person name="Kelly S."/>
            <person name="Saint-Marcoux D."/>
            <person name="Proust H."/>
            <person name="Prescott H."/>
            <person name="Dolan L."/>
        </authorList>
    </citation>
    <scope>NUCLEOTIDE SEQUENCE [LARGE SCALE GENOMIC DNA]</scope>
    <source>
        <tissue evidence="2">Whole gametophyte</tissue>
    </source>
</reference>
<name>A0A176WIF6_MARPO</name>
<evidence type="ECO:0000313" key="2">
    <source>
        <dbReference type="EMBL" id="OAE32085.1"/>
    </source>
</evidence>
<gene>
    <name evidence="2" type="ORF">AXG93_2278s1660</name>
</gene>
<dbReference type="InterPro" id="IPR002925">
    <property type="entry name" value="Dienelactn_hydro"/>
</dbReference>
<dbReference type="Gene3D" id="3.40.50.1820">
    <property type="entry name" value="alpha/beta hydrolase"/>
    <property type="match status" value="1"/>
</dbReference>
<proteinExistence type="predicted"/>
<dbReference type="Pfam" id="PF01738">
    <property type="entry name" value="DLH"/>
    <property type="match status" value="1"/>
</dbReference>